<name>A0A1L3EZS2_9GAMM</name>
<keyword evidence="2" id="KW-1185">Reference proteome</keyword>
<proteinExistence type="predicted"/>
<gene>
    <name evidence="1" type="ORF">BJI69_14475</name>
</gene>
<dbReference type="Proteomes" id="UP000182987">
    <property type="component" value="Chromosome"/>
</dbReference>
<reference evidence="2" key="1">
    <citation type="submission" date="2016-09" db="EMBL/GenBank/DDBJ databases">
        <authorList>
            <person name="Lysoe E."/>
        </authorList>
    </citation>
    <scope>NUCLEOTIDE SEQUENCE [LARGE SCALE GENOMIC DNA]</scope>
    <source>
        <strain evidence="2">LJ96T</strain>
    </source>
</reference>
<dbReference type="EMBL" id="CP017480">
    <property type="protein sequence ID" value="APG06559.1"/>
    <property type="molecule type" value="Genomic_DNA"/>
</dbReference>
<dbReference type="OrthoDB" id="7595220at2"/>
<evidence type="ECO:0000313" key="1">
    <source>
        <dbReference type="EMBL" id="APG06559.1"/>
    </source>
</evidence>
<protein>
    <submittedName>
        <fullName evidence="1">Uncharacterized protein</fullName>
    </submittedName>
</protein>
<dbReference type="STRING" id="1440763.BJI69_14475"/>
<dbReference type="AlphaFoldDB" id="A0A1L3EZS2"/>
<organism evidence="1 2">
    <name type="scientific">Luteibacter rhizovicinus DSM 16549</name>
    <dbReference type="NCBI Taxonomy" id="1440763"/>
    <lineage>
        <taxon>Bacteria</taxon>
        <taxon>Pseudomonadati</taxon>
        <taxon>Pseudomonadota</taxon>
        <taxon>Gammaproteobacteria</taxon>
        <taxon>Lysobacterales</taxon>
        <taxon>Rhodanobacteraceae</taxon>
        <taxon>Luteibacter</taxon>
    </lineage>
</organism>
<sequence>MGFLALCWVAQPGEATGVVWPELPKDCFVHARPATSADMKKGCAAFAIGNAGTSVGTPLDIKIPQYAWHVDKASGKKTPVILIQAEESSGIKAVGYRELDSPRLGAALLTEMILLGGDKPGQ</sequence>
<evidence type="ECO:0000313" key="2">
    <source>
        <dbReference type="Proteomes" id="UP000182987"/>
    </source>
</evidence>
<accession>A0A1L3EZS2</accession>
<dbReference type="KEGG" id="lrz:BJI69_14475"/>